<organism evidence="1">
    <name type="scientific">marine sediment metagenome</name>
    <dbReference type="NCBI Taxonomy" id="412755"/>
    <lineage>
        <taxon>unclassified sequences</taxon>
        <taxon>metagenomes</taxon>
        <taxon>ecological metagenomes</taxon>
    </lineage>
</organism>
<comment type="caution">
    <text evidence="1">The sequence shown here is derived from an EMBL/GenBank/DDBJ whole genome shotgun (WGS) entry which is preliminary data.</text>
</comment>
<dbReference type="AlphaFoldDB" id="A0A0F9MXR7"/>
<gene>
    <name evidence="1" type="ORF">LCGC14_1404200</name>
</gene>
<protein>
    <submittedName>
        <fullName evidence="1">Uncharacterized protein</fullName>
    </submittedName>
</protein>
<dbReference type="EMBL" id="LAZR01009202">
    <property type="protein sequence ID" value="KKM74062.1"/>
    <property type="molecule type" value="Genomic_DNA"/>
</dbReference>
<accession>A0A0F9MXR7</accession>
<reference evidence="1" key="1">
    <citation type="journal article" date="2015" name="Nature">
        <title>Complex archaea that bridge the gap between prokaryotes and eukaryotes.</title>
        <authorList>
            <person name="Spang A."/>
            <person name="Saw J.H."/>
            <person name="Jorgensen S.L."/>
            <person name="Zaremba-Niedzwiedzka K."/>
            <person name="Martijn J."/>
            <person name="Lind A.E."/>
            <person name="van Eijk R."/>
            <person name="Schleper C."/>
            <person name="Guy L."/>
            <person name="Ettema T.J."/>
        </authorList>
    </citation>
    <scope>NUCLEOTIDE SEQUENCE</scope>
</reference>
<proteinExistence type="predicted"/>
<name>A0A0F9MXR7_9ZZZZ</name>
<sequence>MEFKLEHFDVTSCKPQHSIFILGVSESGKTKLIQKIIGVSHVMIYRNSVDEYKSISNSSILDDFENFPSVVDYLKQRAEAVHHISWARVVLDDVIEEPDGIMTEQKYVDRCLRWENTHVAADVLCNRMGLVLASRFMLIQRPDLRHMLGYVFIFADGIRGNRKRLHFAYQYYLNELISREVFEAYMENHQALVIDHTEGKVFWC</sequence>
<evidence type="ECO:0000313" key="1">
    <source>
        <dbReference type="EMBL" id="KKM74062.1"/>
    </source>
</evidence>